<dbReference type="SUPFAM" id="SSF51905">
    <property type="entry name" value="FAD/NAD(P)-binding domain"/>
    <property type="match status" value="1"/>
</dbReference>
<protein>
    <recommendedName>
        <fullName evidence="1">FAD-dependent protein C-terminal domain-containing protein</fullName>
    </recommendedName>
</protein>
<dbReference type="InterPro" id="IPR028348">
    <property type="entry name" value="FAD-binding_protein"/>
</dbReference>
<dbReference type="Gene3D" id="3.30.70.2700">
    <property type="match status" value="1"/>
</dbReference>
<feature type="domain" description="FAD-dependent protein C-terminal" evidence="1">
    <location>
        <begin position="281"/>
        <end position="473"/>
    </location>
</feature>
<dbReference type="Pfam" id="PF21688">
    <property type="entry name" value="FAD-depend_C"/>
    <property type="match status" value="1"/>
</dbReference>
<dbReference type="Gene3D" id="3.50.50.60">
    <property type="entry name" value="FAD/NAD(P)-binding domain"/>
    <property type="match status" value="2"/>
</dbReference>
<name>A0ABY5ZPG6_9BACT</name>
<keyword evidence="3" id="KW-1185">Reference proteome</keyword>
<reference evidence="2" key="1">
    <citation type="journal article" date="2022" name="Environ. Microbiol.">
        <title>Geoalkalibacter halelectricus SAP #1 sp. nov. possessing extracellular electron transfer and mineral#reducing capabilities from a haloalkaline environment.</title>
        <authorList>
            <person name="Yadav S."/>
            <person name="Singh R."/>
            <person name="Sundharam S.S."/>
            <person name="Chaudhary S."/>
            <person name="Krishnamurthi S."/>
            <person name="Patil S.A."/>
        </authorList>
    </citation>
    <scope>NUCLEOTIDE SEQUENCE</scope>
    <source>
        <strain evidence="2">SAP-1</strain>
    </source>
</reference>
<evidence type="ECO:0000313" key="3">
    <source>
        <dbReference type="Proteomes" id="UP001060414"/>
    </source>
</evidence>
<gene>
    <name evidence="2" type="ORF">L9S41_06610</name>
</gene>
<dbReference type="InterPro" id="IPR036188">
    <property type="entry name" value="FAD/NAD-bd_sf"/>
</dbReference>
<dbReference type="Proteomes" id="UP001060414">
    <property type="component" value="Chromosome"/>
</dbReference>
<dbReference type="EMBL" id="CP092109">
    <property type="protein sequence ID" value="UWZ81060.1"/>
    <property type="molecule type" value="Genomic_DNA"/>
</dbReference>
<organism evidence="2 3">
    <name type="scientific">Geoalkalibacter halelectricus</name>
    <dbReference type="NCBI Taxonomy" id="2847045"/>
    <lineage>
        <taxon>Bacteria</taxon>
        <taxon>Pseudomonadati</taxon>
        <taxon>Thermodesulfobacteriota</taxon>
        <taxon>Desulfuromonadia</taxon>
        <taxon>Desulfuromonadales</taxon>
        <taxon>Geoalkalibacteraceae</taxon>
        <taxon>Geoalkalibacter</taxon>
    </lineage>
</organism>
<accession>A0ABY5ZPG6</accession>
<dbReference type="PRINTS" id="PR00419">
    <property type="entry name" value="ADXRDTASE"/>
</dbReference>
<sequence length="530" mass="57145">MTWRLNEIKLGLDQDDAELPAVVARQLGLAPDRIHGLRVVRSAVDARRKPRIYRIFSVEFELPPGVYEALAPDLAKRLCAVVVEPVPSVRALQEAPRVVVVGMGPAGLFAAWHLSRCGVPVVLLERGRPVEERVRDVRRFWSQGLLDPESNVQFGEGGAGTFSDGKLTTRLNHPWIRLVLQTLVDMGAPAEILVQARPHVGTDRLRLVLLNLRRALQSLGVAVHFGARLSGLRTQDGRLCGAILGDGSEMSTEHLVLAPGHSARDTYRMLAQAEVAMEAKAFAMGVRIEHPTELINKIQYGLPHHPRLPSADYNLSWNDPESGRGIYSFCMCPGGEVITASSDPGRLVVNGMSYLSRAGQMSNSALVVSVGERDFPAPGPLGGLALQEELESRAFAAGGGGYHAPAQNLLGFLGRGGGPLRSTCRPGVREADLSRLLPDFITRGLRRALPVFERRMRGFITAEATLVGVETRTSAPVRILRGADGQSLSHSGLFPCGEGAGYAGGIMSAALDGLRAAESVMKQISDRRST</sequence>
<dbReference type="PIRSF" id="PIRSF038984">
    <property type="entry name" value="FAD_binding_protein"/>
    <property type="match status" value="1"/>
</dbReference>
<dbReference type="PANTHER" id="PTHR42842:SF3">
    <property type="entry name" value="FAD_NAD(P)-BINDING OXIDOREDUCTASE FAMILY PROTEIN"/>
    <property type="match status" value="1"/>
</dbReference>
<evidence type="ECO:0000259" key="1">
    <source>
        <dbReference type="Pfam" id="PF21688"/>
    </source>
</evidence>
<proteinExistence type="predicted"/>
<evidence type="ECO:0000313" key="2">
    <source>
        <dbReference type="EMBL" id="UWZ81060.1"/>
    </source>
</evidence>
<dbReference type="InterPro" id="IPR049516">
    <property type="entry name" value="FAD-depend_C"/>
</dbReference>
<dbReference type="PANTHER" id="PTHR42842">
    <property type="entry name" value="FAD/NAD(P)-BINDING OXIDOREDUCTASE"/>
    <property type="match status" value="1"/>
</dbReference>
<dbReference type="RefSeq" id="WP_260749430.1">
    <property type="nucleotide sequence ID" value="NZ_CP092109.1"/>
</dbReference>